<reference evidence="2 3" key="1">
    <citation type="submission" date="2020-08" db="EMBL/GenBank/DDBJ databases">
        <title>Sequencing the genomes of 1000 actinobacteria strains.</title>
        <authorList>
            <person name="Klenk H.-P."/>
        </authorList>
    </citation>
    <scope>NUCLEOTIDE SEQUENCE [LARGE SCALE GENOMIC DNA]</scope>
    <source>
        <strain evidence="2 3">DSM 44551</strain>
    </source>
</reference>
<dbReference type="EMBL" id="JACHDB010000001">
    <property type="protein sequence ID" value="MBB5432787.1"/>
    <property type="molecule type" value="Genomic_DNA"/>
</dbReference>
<keyword evidence="3" id="KW-1185">Reference proteome</keyword>
<evidence type="ECO:0008006" key="4">
    <source>
        <dbReference type="Google" id="ProtNLM"/>
    </source>
</evidence>
<protein>
    <recommendedName>
        <fullName evidence="4">DUF3068 domain-containing protein</fullName>
    </recommendedName>
</protein>
<gene>
    <name evidence="2" type="ORF">HDA36_002871</name>
</gene>
<keyword evidence="1" id="KW-1133">Transmembrane helix</keyword>
<sequence length="272" mass="30221">MDQYSETVNRGEDVTYFSAEELEQIEGATVEAYTTVRGDVAASDDDIVVWDQFTWVEDIERDFAILSSSRRTPHDRVTGEAVDCCDAAVNEEAEVQSGQAFKFPFFTEQKDYEFYDTTVRESHPIEFAGEEEIEGVDTYKFVQEIEPTKTGERELPRSLLGMDGDGDVVTDEMYSVTRTYWIEPVSGAPIMLSEDQHRGAFVDGEEKLVLFDGDMRFTDETVDANIENAQQALTALPLLRTTVPLVLTGVGAGLIILGALLALSARGADRRG</sequence>
<keyword evidence="1" id="KW-0472">Membrane</keyword>
<keyword evidence="1" id="KW-0812">Transmembrane</keyword>
<name>A0A7W8QLR1_9ACTN</name>
<comment type="caution">
    <text evidence="2">The sequence shown here is derived from an EMBL/GenBank/DDBJ whole genome shotgun (WGS) entry which is preliminary data.</text>
</comment>
<proteinExistence type="predicted"/>
<organism evidence="2 3">
    <name type="scientific">Nocardiopsis composta</name>
    <dbReference type="NCBI Taxonomy" id="157465"/>
    <lineage>
        <taxon>Bacteria</taxon>
        <taxon>Bacillati</taxon>
        <taxon>Actinomycetota</taxon>
        <taxon>Actinomycetes</taxon>
        <taxon>Streptosporangiales</taxon>
        <taxon>Nocardiopsidaceae</taxon>
        <taxon>Nocardiopsis</taxon>
    </lineage>
</organism>
<evidence type="ECO:0000313" key="3">
    <source>
        <dbReference type="Proteomes" id="UP000572635"/>
    </source>
</evidence>
<dbReference type="Proteomes" id="UP000572635">
    <property type="component" value="Unassembled WGS sequence"/>
</dbReference>
<dbReference type="Pfam" id="PF11271">
    <property type="entry name" value="PorA"/>
    <property type="match status" value="1"/>
</dbReference>
<dbReference type="AlphaFoldDB" id="A0A7W8QLR1"/>
<evidence type="ECO:0000256" key="1">
    <source>
        <dbReference type="SAM" id="Phobius"/>
    </source>
</evidence>
<accession>A0A7W8QLR1</accession>
<evidence type="ECO:0000313" key="2">
    <source>
        <dbReference type="EMBL" id="MBB5432787.1"/>
    </source>
</evidence>
<dbReference type="InterPro" id="IPR021424">
    <property type="entry name" value="PorA"/>
</dbReference>
<feature type="transmembrane region" description="Helical" evidence="1">
    <location>
        <begin position="243"/>
        <end position="263"/>
    </location>
</feature>